<dbReference type="Proteomes" id="UP000312512">
    <property type="component" value="Unassembled WGS sequence"/>
</dbReference>
<dbReference type="SUPFAM" id="SSF50998">
    <property type="entry name" value="Quinoprotein alcohol dehydrogenase-like"/>
    <property type="match status" value="1"/>
</dbReference>
<dbReference type="PROSITE" id="PS50011">
    <property type="entry name" value="PROTEIN_KINASE_DOM"/>
    <property type="match status" value="1"/>
</dbReference>
<dbReference type="PANTHER" id="PTHR45832">
    <property type="entry name" value="SERINE/THREONINE-PROTEIN KINASE SAMKA-RELATED-RELATED"/>
    <property type="match status" value="1"/>
</dbReference>
<dbReference type="InterPro" id="IPR000719">
    <property type="entry name" value="Prot_kinase_dom"/>
</dbReference>
<dbReference type="CDD" id="cd14014">
    <property type="entry name" value="STKc_PknB_like"/>
    <property type="match status" value="1"/>
</dbReference>
<evidence type="ECO:0000313" key="6">
    <source>
        <dbReference type="Proteomes" id="UP000312512"/>
    </source>
</evidence>
<dbReference type="InterPro" id="IPR049052">
    <property type="entry name" value="nSTAND1"/>
</dbReference>
<dbReference type="InterPro" id="IPR011009">
    <property type="entry name" value="Kinase-like_dom_sf"/>
</dbReference>
<keyword evidence="5" id="KW-0808">Transferase</keyword>
<comment type="caution">
    <text evidence="5">The sequence shown here is derived from an EMBL/GenBank/DDBJ whole genome shotgun (WGS) entry which is preliminary data.</text>
</comment>
<dbReference type="EMBL" id="VDLX02000021">
    <property type="protein sequence ID" value="KAB8189193.1"/>
    <property type="molecule type" value="Genomic_DNA"/>
</dbReference>
<dbReference type="AlphaFoldDB" id="A0A5C4VIV8"/>
<dbReference type="InterPro" id="IPR015943">
    <property type="entry name" value="WD40/YVTN_repeat-like_dom_sf"/>
</dbReference>
<dbReference type="SUPFAM" id="SSF56112">
    <property type="entry name" value="Protein kinase-like (PK-like)"/>
    <property type="match status" value="1"/>
</dbReference>
<dbReference type="InterPro" id="IPR011047">
    <property type="entry name" value="Quinoprotein_ADH-like_sf"/>
</dbReference>
<dbReference type="GO" id="GO:0004672">
    <property type="term" value="F:protein kinase activity"/>
    <property type="evidence" value="ECO:0007669"/>
    <property type="project" value="InterPro"/>
</dbReference>
<dbReference type="Gene3D" id="3.30.200.20">
    <property type="entry name" value="Phosphorylase Kinase, domain 1"/>
    <property type="match status" value="1"/>
</dbReference>
<dbReference type="InterPro" id="IPR008271">
    <property type="entry name" value="Ser/Thr_kinase_AS"/>
</dbReference>
<gene>
    <name evidence="5" type="ORF">FH608_040870</name>
</gene>
<keyword evidence="2" id="KW-0547">Nucleotide-binding</keyword>
<evidence type="ECO:0000313" key="5">
    <source>
        <dbReference type="EMBL" id="KAB8189193.1"/>
    </source>
</evidence>
<feature type="domain" description="Protein kinase" evidence="4">
    <location>
        <begin position="15"/>
        <end position="254"/>
    </location>
</feature>
<dbReference type="Gene3D" id="1.10.510.10">
    <property type="entry name" value="Transferase(Phosphotransferase) domain 1"/>
    <property type="match status" value="1"/>
</dbReference>
<comment type="similarity">
    <text evidence="1">Belongs to the protein kinase superfamily. STE Ser/Thr protein kinase family. STE20 subfamily.</text>
</comment>
<dbReference type="OrthoDB" id="582179at2"/>
<proteinExistence type="inferred from homology"/>
<dbReference type="Gene3D" id="2.130.10.10">
    <property type="entry name" value="YVTN repeat-like/Quinoprotein amine dehydrogenase"/>
    <property type="match status" value="4"/>
</dbReference>
<dbReference type="RefSeq" id="WP_139635791.1">
    <property type="nucleotide sequence ID" value="NZ_VDLX02000021.1"/>
</dbReference>
<dbReference type="PANTHER" id="PTHR45832:SF22">
    <property type="entry name" value="SERINE_THREONINE-PROTEIN KINASE SAMKA-RELATED"/>
    <property type="match status" value="1"/>
</dbReference>
<keyword evidence="5" id="KW-0418">Kinase</keyword>
<dbReference type="InterPro" id="IPR051931">
    <property type="entry name" value="PAK3-like"/>
</dbReference>
<evidence type="ECO:0000256" key="2">
    <source>
        <dbReference type="ARBA" id="ARBA00022741"/>
    </source>
</evidence>
<dbReference type="PROSITE" id="PS00108">
    <property type="entry name" value="PROTEIN_KINASE_ST"/>
    <property type="match status" value="1"/>
</dbReference>
<evidence type="ECO:0000259" key="4">
    <source>
        <dbReference type="PROSITE" id="PS50011"/>
    </source>
</evidence>
<dbReference type="GO" id="GO:0005524">
    <property type="term" value="F:ATP binding"/>
    <property type="evidence" value="ECO:0007669"/>
    <property type="project" value="UniProtKB-KW"/>
</dbReference>
<dbReference type="SMART" id="SM00220">
    <property type="entry name" value="S_TKc"/>
    <property type="match status" value="1"/>
</dbReference>
<reference evidence="5 6" key="1">
    <citation type="submission" date="2019-10" db="EMBL/GenBank/DDBJ databases">
        <title>Nonomuraea sp. nov., isolated from Phyllanthus amarus.</title>
        <authorList>
            <person name="Klykleung N."/>
            <person name="Tanasupawat S."/>
        </authorList>
    </citation>
    <scope>NUCLEOTIDE SEQUENCE [LARGE SCALE GENOMIC DNA]</scope>
    <source>
        <strain evidence="5 6">PA1-10</strain>
    </source>
</reference>
<evidence type="ECO:0000256" key="3">
    <source>
        <dbReference type="ARBA" id="ARBA00022840"/>
    </source>
</evidence>
<keyword evidence="6" id="KW-1185">Reference proteome</keyword>
<protein>
    <submittedName>
        <fullName evidence="5">Protein kinase</fullName>
    </submittedName>
</protein>
<dbReference type="Pfam" id="PF00069">
    <property type="entry name" value="Pkinase"/>
    <property type="match status" value="1"/>
</dbReference>
<name>A0A5C4VIV8_9ACTN</name>
<keyword evidence="3" id="KW-0067">ATP-binding</keyword>
<sequence>MESLITVDPQRVGAYWLAGRLGSGGQGVVYDAYDGDGRRVAVKVLHAADHDRILREATAARRVASFCTARVLDVELDGDEPYIVSEYVPGPSLRAAGRVFTGDDLHRLATAIATALTAIHEAGVIHRDLKPDNVLLGPDGPRVIDFGIARTLDMSLTKTGQMSGTPTYMAPEVFTGQRAGAPADVFAWGGIVLFAATGKDPFGADHPGGVMHKVLSHQPDVGVLPARLASLVGAALEKDPASRPAARDLLLALVSGDTADTGGLLRTGSRTAGGLHVSGTGDPALGTIAEDAYGALAPQERDLAVEVFLRMVAVGEDGHESGRWVAREELLAGRPEREAEAIERVLTAFSYVITTKDGQIALSRPALLRAWPRLRMWVDADRGGLAVLNQINAAARHWDEHGRRDGDVLQGSRLEHALRWAATGRRHVTLTPFERDFLQAGTELAKKRARRRSLTTVALAGLLVLALVAGGLAVWQRQQTAAQRDILTAKQVAAQADGMRVTDPVKAMLLSVAAWRVSPQSEARSSLMSSLQQPEIAAFRDPVAEGVAYRALSRDGRTLVSVSTEAVNLYDIRTGRRVDGWTELGLTGTISNPPALSPSGRLLAVTTSDELGVWDVRTHGLLLKEKLPQASNGGLHAVFGEHETTLTVAFADDIYRLIDLATGRRFGKGLYEGEGAAVLAQTPLLDPTGRHLLLTGERFDELALPAWTPERRYRACRGNGNAAAFSGDGRVLVCAGDDIVLLDAATGRVHDTADDDWECDICGSGLPELRLSGDGRTLAAFRDRDVRVWDAATHRQLLSYRAEGRLSDVRFDPGGTLRYLLDDTVVGLDLSPRTTVTRTAKGSPALSGDGRWATFLTHGGRLHIWDLRRHKSAGSIDTGQTDAFTSAIDDTGTEVATIDETVKLWDLRTHRQLWSASVPGWSPSVSYVYFSPDGRELSMTAIYGQNPVVRQMVFDTADGHVLHSYKTRVMGGPFTPDGRSYASGDGMLRDVATGRQIGASYGPVVGPAVSRRGIMAGYVDAVGRIKLWSLKGGVVPLRPPLPRSASAPDLLAFAPDGTVLAAAGGGRVQLWDVTGRRRLGGGFDLSEQSAEALAFSADGATLYAAVDGAVHEMPVDAERVVKAVCARAGRGLTHAEWDEYLGGVPYQEIC</sequence>
<dbReference type="Pfam" id="PF20703">
    <property type="entry name" value="nSTAND1"/>
    <property type="match status" value="1"/>
</dbReference>
<organism evidence="5 6">
    <name type="scientific">Nonomuraea phyllanthi</name>
    <dbReference type="NCBI Taxonomy" id="2219224"/>
    <lineage>
        <taxon>Bacteria</taxon>
        <taxon>Bacillati</taxon>
        <taxon>Actinomycetota</taxon>
        <taxon>Actinomycetes</taxon>
        <taxon>Streptosporangiales</taxon>
        <taxon>Streptosporangiaceae</taxon>
        <taxon>Nonomuraea</taxon>
    </lineage>
</organism>
<accession>A0A5C4VIV8</accession>
<evidence type="ECO:0000256" key="1">
    <source>
        <dbReference type="ARBA" id="ARBA00008874"/>
    </source>
</evidence>